<reference evidence="2 3" key="1">
    <citation type="journal article" date="2015" name="Sci. Rep.">
        <title>The genome of Leishmania panamensis: insights into genomics of the L. (Viannia) subgenus.</title>
        <authorList>
            <person name="Llanes A."/>
            <person name="Restrepo C.M."/>
            <person name="Vecchio G.D."/>
            <person name="Anguizola F.J."/>
            <person name="Lleonart R."/>
        </authorList>
    </citation>
    <scope>NUCLEOTIDE SEQUENCE [LARGE SCALE GENOMIC DNA]</scope>
    <source>
        <strain evidence="2 3">MHOM/PA/94/PSC-1</strain>
    </source>
</reference>
<dbReference type="VEuPathDB" id="TriTrypDB:LPAL13_320035300"/>
<dbReference type="OrthoDB" id="266523at2759"/>
<dbReference type="VEuPathDB" id="TriTrypDB:LPMP_322900"/>
<feature type="region of interest" description="Disordered" evidence="1">
    <location>
        <begin position="736"/>
        <end position="834"/>
    </location>
</feature>
<gene>
    <name evidence="2" type="ORF">LPMP_322900</name>
</gene>
<evidence type="ECO:0000256" key="1">
    <source>
        <dbReference type="SAM" id="MobiDB-lite"/>
    </source>
</evidence>
<feature type="compositionally biased region" description="Low complexity" evidence="1">
    <location>
        <begin position="573"/>
        <end position="585"/>
    </location>
</feature>
<sequence>MSGRSYAEMMSRPSALRKPLLYTPASSRVRPASSPRRRQRPPLQTRLPAPTIADSPRRLLSYYLSKAAYNTHTEEDESDSAASATASDGDNAMRGWKQGAGDGQGAVSDELPPPPSYSSEFLRSPPSRSIQRNTGTSAAIPPPSPHCHPAGSVVPSASGAINVVTAIRQAEKSIDLSEKRTLAGSLTPLPPAPAAALSQSVEQAPSPTTPTLPMSHLTVYTEAQRRVFEEQVMQQVEALLQAQRSESHAELEAYRVTAAEAQATLQAVEEALGEQIGDMRRCNGGRAWDTGTCVHGRLDSYVAGSEISPTLKVLSPPPFTLSVDALALEMSSVAAAAAKPATEQLLDAIMSIEEGQHVPEVLQQVMEQLHHNLARALVPSVVNYVNQQQQLLHGQGTAAAVESGVSVADSTGNGAPRDADELLRTHAEVAALQEEVHALRRTLRSRDTVFVNKDASSPNGLALPTSPIVSSNAQMHPSQEGLVYALQNRLFSECHAMLTRSRHEALLLRCSLEEEKRQHFLTRLRLLKPTHPLAPQKSSTAVSTADAADGHVERHNAPTSLGADRGGSDGIRSSPEPHSCSGSSPVMRGSSATRSPPSSVPDAGDSPRSQARATAVQSAGSLLSGVHHVAPRRWTPARSPLELASDSGRAGEHDGDGDMEDNASVGHSPALRHMPSRSSQLLSSDPNHNATRMAASLQAAMRVAEEVLHTTAPATYTARGPAHPYYREESSGVARAWQHSRGSGGASAGSPASDDGALSSWRRGECLGQPPRARERAVSFLDPSDAFTEDVHHTAPPLTSERLAGTSSRSEPSGSSFTRVLASQGGNTSTSMDPISSSTLAMRWDGSAAATEAAPALPSDAYERRVWSKTVELLSRYSVA</sequence>
<feature type="compositionally biased region" description="Low complexity" evidence="1">
    <location>
        <begin position="23"/>
        <end position="34"/>
    </location>
</feature>
<feature type="compositionally biased region" description="Polar residues" evidence="1">
    <location>
        <begin position="607"/>
        <end position="621"/>
    </location>
</feature>
<feature type="compositionally biased region" description="Low complexity" evidence="1">
    <location>
        <begin position="41"/>
        <end position="51"/>
    </location>
</feature>
<dbReference type="AlphaFoldDB" id="A0A088S0Y5"/>
<dbReference type="EMBL" id="CP009401">
    <property type="protein sequence ID" value="AIO01175.1"/>
    <property type="molecule type" value="Genomic_DNA"/>
</dbReference>
<feature type="compositionally biased region" description="Polar residues" evidence="1">
    <location>
        <begin position="824"/>
        <end position="834"/>
    </location>
</feature>
<protein>
    <submittedName>
        <fullName evidence="2">Uncharacterized protein</fullName>
    </submittedName>
</protein>
<accession>A0A088S0Y5</accession>
<evidence type="ECO:0000313" key="3">
    <source>
        <dbReference type="Proteomes" id="UP000063063"/>
    </source>
</evidence>
<feature type="region of interest" description="Disordered" evidence="1">
    <location>
        <begin position="531"/>
        <end position="686"/>
    </location>
</feature>
<name>A0A088S0Y5_LEIPA</name>
<feature type="compositionally biased region" description="Polar residues" evidence="1">
    <location>
        <begin position="117"/>
        <end position="137"/>
    </location>
</feature>
<keyword evidence="3" id="KW-1185">Reference proteome</keyword>
<dbReference type="Proteomes" id="UP000063063">
    <property type="component" value="Chromosome 32"/>
</dbReference>
<organism evidence="2 3">
    <name type="scientific">Leishmania panamensis</name>
    <dbReference type="NCBI Taxonomy" id="5679"/>
    <lineage>
        <taxon>Eukaryota</taxon>
        <taxon>Discoba</taxon>
        <taxon>Euglenozoa</taxon>
        <taxon>Kinetoplastea</taxon>
        <taxon>Metakinetoplastina</taxon>
        <taxon>Trypanosomatida</taxon>
        <taxon>Trypanosomatidae</taxon>
        <taxon>Leishmaniinae</taxon>
        <taxon>Leishmania</taxon>
        <taxon>Leishmania guyanensis species complex</taxon>
    </lineage>
</organism>
<proteinExistence type="predicted"/>
<feature type="compositionally biased region" description="Low complexity" evidence="1">
    <location>
        <begin position="538"/>
        <end position="547"/>
    </location>
</feature>
<dbReference type="RefSeq" id="XP_010701975.1">
    <property type="nucleotide sequence ID" value="XM_010703673.1"/>
</dbReference>
<feature type="compositionally biased region" description="Low complexity" evidence="1">
    <location>
        <begin position="748"/>
        <end position="760"/>
    </location>
</feature>
<feature type="compositionally biased region" description="Low complexity" evidence="1">
    <location>
        <begin position="807"/>
        <end position="816"/>
    </location>
</feature>
<dbReference type="KEGG" id="lpan:LPMP_322900"/>
<feature type="region of interest" description="Disordered" evidence="1">
    <location>
        <begin position="1"/>
        <end position="55"/>
    </location>
</feature>
<dbReference type="eggNOG" id="ENOG502SEZQ">
    <property type="taxonomic scope" value="Eukaryota"/>
</dbReference>
<dbReference type="GeneID" id="22578031"/>
<feature type="region of interest" description="Disordered" evidence="1">
    <location>
        <begin position="72"/>
        <end position="153"/>
    </location>
</feature>
<feature type="compositionally biased region" description="Polar residues" evidence="1">
    <location>
        <begin position="676"/>
        <end position="686"/>
    </location>
</feature>
<evidence type="ECO:0000313" key="2">
    <source>
        <dbReference type="EMBL" id="AIO01175.1"/>
    </source>
</evidence>